<feature type="non-terminal residue" evidence="2">
    <location>
        <position position="307"/>
    </location>
</feature>
<dbReference type="RefSeq" id="WP_280655188.1">
    <property type="nucleotide sequence ID" value="NZ_JANQDH010000079.1"/>
</dbReference>
<dbReference type="AlphaFoldDB" id="A0AA43GT11"/>
<gene>
    <name evidence="2" type="ORF">NWP17_12270</name>
</gene>
<dbReference type="Proteomes" id="UP001159387">
    <property type="component" value="Unassembled WGS sequence"/>
</dbReference>
<comment type="caution">
    <text evidence="2">The sequence shown here is derived from an EMBL/GenBank/DDBJ whole genome shotgun (WGS) entry which is preliminary data.</text>
</comment>
<name>A0AA43GT11_9CYAN</name>
<keyword evidence="3" id="KW-1185">Reference proteome</keyword>
<protein>
    <submittedName>
        <fullName evidence="2">Uncharacterized protein</fullName>
    </submittedName>
</protein>
<feature type="compositionally biased region" description="Low complexity" evidence="1">
    <location>
        <begin position="125"/>
        <end position="134"/>
    </location>
</feature>
<accession>A0AA43GT11</accession>
<feature type="region of interest" description="Disordered" evidence="1">
    <location>
        <begin position="217"/>
        <end position="307"/>
    </location>
</feature>
<feature type="region of interest" description="Disordered" evidence="1">
    <location>
        <begin position="110"/>
        <end position="134"/>
    </location>
</feature>
<evidence type="ECO:0000313" key="3">
    <source>
        <dbReference type="Proteomes" id="UP001159387"/>
    </source>
</evidence>
<feature type="compositionally biased region" description="Gly residues" evidence="1">
    <location>
        <begin position="278"/>
        <end position="287"/>
    </location>
</feature>
<feature type="compositionally biased region" description="Gly residues" evidence="1">
    <location>
        <begin position="236"/>
        <end position="251"/>
    </location>
</feature>
<feature type="compositionally biased region" description="Gly residues" evidence="1">
    <location>
        <begin position="260"/>
        <end position="269"/>
    </location>
</feature>
<evidence type="ECO:0000256" key="1">
    <source>
        <dbReference type="SAM" id="MobiDB-lite"/>
    </source>
</evidence>
<organism evidence="2 3">
    <name type="scientific">Chrysosporum bergii ANA360D</name>
    <dbReference type="NCBI Taxonomy" id="617107"/>
    <lineage>
        <taxon>Bacteria</taxon>
        <taxon>Bacillati</taxon>
        <taxon>Cyanobacteriota</taxon>
        <taxon>Cyanophyceae</taxon>
        <taxon>Nostocales</taxon>
        <taxon>Nodulariaceae</taxon>
        <taxon>Chrysosporum</taxon>
    </lineage>
</organism>
<feature type="compositionally biased region" description="Gly residues" evidence="1">
    <location>
        <begin position="296"/>
        <end position="307"/>
    </location>
</feature>
<evidence type="ECO:0000313" key="2">
    <source>
        <dbReference type="EMBL" id="MDH6061204.1"/>
    </source>
</evidence>
<sequence length="307" mass="30012">MEDSMILTEDLINNGDDNTTTNNDQMMDLLQQSPFAPLLEIDGVTPETLINSFATAFGDSDSSVDANLFADGGVLGTDPFADFGNPTAEGNPLTGGVNPWADLEIYFASTGGGVPSPGEDESSVDGGENTTTNNDETMDLLQQSPFAPLLEIDGITPESLINSFATGFGDSDSSVDTSLFADGGILDTDPFASFGDPMAEGNPLTGGVNPWAGIDIDSGSTGGGMGGADSSSGDSLTGGGMPSFGGGGFGSGDSSSGGMPSFGGGGFGSGDSSSGGMPSFGGGGFGSGDSSSGGMPSCGGGGFGGGD</sequence>
<reference evidence="2 3" key="1">
    <citation type="journal article" date="2023" name="J. Phycol.">
        <title>Chrysosporum ovalisporum is synonymous with the true-branching cyanobacterium Umezakia natans (Nostocales/Aphanizomenonaceae).</title>
        <authorList>
            <person name="McGregor G.B."/>
            <person name="Sendall B.C."/>
            <person name="Niiyama Y."/>
            <person name="Tuji A."/>
            <person name="Willis A."/>
        </authorList>
    </citation>
    <scope>NUCLEOTIDE SEQUENCE [LARGE SCALE GENOMIC DNA]</scope>
    <source>
        <strain evidence="2 3">ANA360D</strain>
    </source>
</reference>
<proteinExistence type="predicted"/>
<dbReference type="EMBL" id="JANQDH010000079">
    <property type="protein sequence ID" value="MDH6061204.1"/>
    <property type="molecule type" value="Genomic_DNA"/>
</dbReference>